<protein>
    <submittedName>
        <fullName evidence="2">Uncharacterized protein</fullName>
    </submittedName>
</protein>
<dbReference type="OMA" id="HMVARIE"/>
<feature type="compositionally biased region" description="Basic and acidic residues" evidence="1">
    <location>
        <begin position="17"/>
        <end position="28"/>
    </location>
</feature>
<gene>
    <name evidence="2" type="ORF">TRITD_3Bv1G063730</name>
</gene>
<organism evidence="2 3">
    <name type="scientific">Triticum turgidum subsp. durum</name>
    <name type="common">Durum wheat</name>
    <name type="synonym">Triticum durum</name>
    <dbReference type="NCBI Taxonomy" id="4567"/>
    <lineage>
        <taxon>Eukaryota</taxon>
        <taxon>Viridiplantae</taxon>
        <taxon>Streptophyta</taxon>
        <taxon>Embryophyta</taxon>
        <taxon>Tracheophyta</taxon>
        <taxon>Spermatophyta</taxon>
        <taxon>Magnoliopsida</taxon>
        <taxon>Liliopsida</taxon>
        <taxon>Poales</taxon>
        <taxon>Poaceae</taxon>
        <taxon>BOP clade</taxon>
        <taxon>Pooideae</taxon>
        <taxon>Triticodae</taxon>
        <taxon>Triticeae</taxon>
        <taxon>Triticinae</taxon>
        <taxon>Triticum</taxon>
    </lineage>
</organism>
<dbReference type="EMBL" id="LT934116">
    <property type="protein sequence ID" value="VAH74642.1"/>
    <property type="molecule type" value="Genomic_DNA"/>
</dbReference>
<dbReference type="Gramene" id="TRITD3Bv1G063730.1">
    <property type="protein sequence ID" value="TRITD3Bv1G063730.1"/>
    <property type="gene ID" value="TRITD3Bv1G063730"/>
</dbReference>
<dbReference type="Proteomes" id="UP000324705">
    <property type="component" value="Chromosome 3B"/>
</dbReference>
<evidence type="ECO:0000256" key="1">
    <source>
        <dbReference type="SAM" id="MobiDB-lite"/>
    </source>
</evidence>
<accession>A0A9R1QDL3</accession>
<proteinExistence type="predicted"/>
<keyword evidence="3" id="KW-1185">Reference proteome</keyword>
<evidence type="ECO:0000313" key="3">
    <source>
        <dbReference type="Proteomes" id="UP000324705"/>
    </source>
</evidence>
<name>A0A9R1QDL3_TRITD</name>
<sequence length="128" mass="14640">MKKGGASSAAAMTAAGDAKEQHEGEARPPKQYTAAHSACSWALLAEARRYNAMEEEDVVDEYRRAGKLHTYDQDKEWKKRFARVVKLNPCPWPNHMVARIEEYMYCLEEDDDEFRIGLFSLIGEEIRG</sequence>
<evidence type="ECO:0000313" key="2">
    <source>
        <dbReference type="EMBL" id="VAH74642.1"/>
    </source>
</evidence>
<feature type="region of interest" description="Disordered" evidence="1">
    <location>
        <begin position="1"/>
        <end position="31"/>
    </location>
</feature>
<feature type="compositionally biased region" description="Low complexity" evidence="1">
    <location>
        <begin position="1"/>
        <end position="16"/>
    </location>
</feature>
<reference evidence="2 3" key="1">
    <citation type="submission" date="2017-09" db="EMBL/GenBank/DDBJ databases">
        <authorList>
            <consortium name="International Durum Wheat Genome Sequencing Consortium (IDWGSC)"/>
            <person name="Milanesi L."/>
        </authorList>
    </citation>
    <scope>NUCLEOTIDE SEQUENCE [LARGE SCALE GENOMIC DNA]</scope>
    <source>
        <strain evidence="3">cv. Svevo</strain>
    </source>
</reference>
<dbReference type="AlphaFoldDB" id="A0A9R1QDL3"/>